<reference evidence="1" key="1">
    <citation type="submission" date="2023-07" db="EMBL/GenBank/DDBJ databases">
        <title>Comparative genomics of wheat-associated soil bacteria to identify genetic determinants of phenazine resistance.</title>
        <authorList>
            <person name="Mouncey N."/>
        </authorList>
    </citation>
    <scope>NUCLEOTIDE SEQUENCE</scope>
    <source>
        <strain evidence="1">V4I22</strain>
    </source>
</reference>
<evidence type="ECO:0000313" key="2">
    <source>
        <dbReference type="Proteomes" id="UP001234216"/>
    </source>
</evidence>
<dbReference type="EMBL" id="JAUSZV010000004">
    <property type="protein sequence ID" value="MDQ0904626.1"/>
    <property type="molecule type" value="Genomic_DNA"/>
</dbReference>
<evidence type="ECO:0000313" key="1">
    <source>
        <dbReference type="EMBL" id="MDQ0904626.1"/>
    </source>
</evidence>
<name>A0AAW8F3G4_9ACTN</name>
<gene>
    <name evidence="1" type="ORF">QFZ22_000611</name>
</gene>
<dbReference type="Proteomes" id="UP001234216">
    <property type="component" value="Unassembled WGS sequence"/>
</dbReference>
<organism evidence="1 2">
    <name type="scientific">Streptomyces canus</name>
    <dbReference type="NCBI Taxonomy" id="58343"/>
    <lineage>
        <taxon>Bacteria</taxon>
        <taxon>Bacillati</taxon>
        <taxon>Actinomycetota</taxon>
        <taxon>Actinomycetes</taxon>
        <taxon>Kitasatosporales</taxon>
        <taxon>Streptomycetaceae</taxon>
        <taxon>Streptomyces</taxon>
        <taxon>Streptomyces aurantiacus group</taxon>
    </lineage>
</organism>
<accession>A0AAW8F3G4</accession>
<proteinExistence type="predicted"/>
<dbReference type="RefSeq" id="WP_306972204.1">
    <property type="nucleotide sequence ID" value="NZ_JAUSZV010000004.1"/>
</dbReference>
<sequence length="184" mass="20742">MITPRRHFPLVTHPMTTAAQRQLWTLSYQRVVGSARSELRSHAGRRRLDVQAADGTKIEFQQSKDSVPNTHSKELSHATGLMWVFSAINQHFTTDLLITSRQGARANFTWTNPWRLIASCNARTMLDLGLSPQIGAHVLLEVDHFELGTGTAFGTAVLRDAQEFCHWMRDGHPLLPYAWTPRAA</sequence>
<comment type="caution">
    <text evidence="1">The sequence shown here is derived from an EMBL/GenBank/DDBJ whole genome shotgun (WGS) entry which is preliminary data.</text>
</comment>
<protein>
    <submittedName>
        <fullName evidence="1">Uncharacterized protein</fullName>
    </submittedName>
</protein>
<dbReference type="AlphaFoldDB" id="A0AAW8F3G4"/>